<sequence length="161" mass="18176">MAVPRKSAMDEFETAFQNLTSALRDQEHFNNAVSEEVKTTAEINVQKFTEATHQLEKYFLEKKLQIMQNRPVETLNEEINELKLELERKDTLIKNHNENLVKWINTLSSNSLSNRGNQIPNVQVSRGPGMPQHPNPSPGKAQGPLASLEATTSNIGLGERR</sequence>
<dbReference type="AlphaFoldDB" id="A0A7I8VL62"/>
<evidence type="ECO:0000313" key="12">
    <source>
        <dbReference type="EMBL" id="CAD5116981.1"/>
    </source>
</evidence>
<evidence type="ECO:0000256" key="10">
    <source>
        <dbReference type="SAM" id="Coils"/>
    </source>
</evidence>
<keyword evidence="4" id="KW-0805">Transcription regulation</keyword>
<dbReference type="PANTHER" id="PTHR13512:SF2">
    <property type="entry name" value="MEDIATOR OF RNA POLYMERASE II TRANSCRIPTION SUBUNIT 28"/>
    <property type="match status" value="1"/>
</dbReference>
<dbReference type="Proteomes" id="UP000549394">
    <property type="component" value="Unassembled WGS sequence"/>
</dbReference>
<protein>
    <recommendedName>
        <fullName evidence="3">Mediator of RNA polymerase II transcription subunit 28</fullName>
    </recommendedName>
    <alternativeName>
        <fullName evidence="9">Mediator complex subunit 28</fullName>
    </alternativeName>
</protein>
<reference evidence="12 13" key="1">
    <citation type="submission" date="2020-08" db="EMBL/GenBank/DDBJ databases">
        <authorList>
            <person name="Hejnol A."/>
        </authorList>
    </citation>
    <scope>NUCLEOTIDE SEQUENCE [LARGE SCALE GENOMIC DNA]</scope>
</reference>
<keyword evidence="5 10" id="KW-0175">Coiled coil</keyword>
<evidence type="ECO:0000256" key="6">
    <source>
        <dbReference type="ARBA" id="ARBA00023159"/>
    </source>
</evidence>
<keyword evidence="6" id="KW-0010">Activator</keyword>
<feature type="coiled-coil region" evidence="10">
    <location>
        <begin position="72"/>
        <end position="99"/>
    </location>
</feature>
<dbReference type="PANTHER" id="PTHR13512">
    <property type="entry name" value="MEDIATOR COMPLEX SUBUNIT 28"/>
    <property type="match status" value="1"/>
</dbReference>
<feature type="compositionally biased region" description="Polar residues" evidence="11">
    <location>
        <begin position="112"/>
        <end position="124"/>
    </location>
</feature>
<evidence type="ECO:0000256" key="4">
    <source>
        <dbReference type="ARBA" id="ARBA00023015"/>
    </source>
</evidence>
<evidence type="ECO:0000256" key="8">
    <source>
        <dbReference type="ARBA" id="ARBA00023242"/>
    </source>
</evidence>
<evidence type="ECO:0000256" key="3">
    <source>
        <dbReference type="ARBA" id="ARBA00019683"/>
    </source>
</evidence>
<dbReference type="EMBL" id="CAJFCJ010000007">
    <property type="protein sequence ID" value="CAD5116981.1"/>
    <property type="molecule type" value="Genomic_DNA"/>
</dbReference>
<evidence type="ECO:0000256" key="7">
    <source>
        <dbReference type="ARBA" id="ARBA00023163"/>
    </source>
</evidence>
<dbReference type="OrthoDB" id="2286203at2759"/>
<dbReference type="GO" id="GO:0016592">
    <property type="term" value="C:mediator complex"/>
    <property type="evidence" value="ECO:0007669"/>
    <property type="project" value="TreeGrafter"/>
</dbReference>
<accession>A0A7I8VL62</accession>
<feature type="region of interest" description="Disordered" evidence="11">
    <location>
        <begin position="112"/>
        <end position="161"/>
    </location>
</feature>
<evidence type="ECO:0000256" key="5">
    <source>
        <dbReference type="ARBA" id="ARBA00023054"/>
    </source>
</evidence>
<comment type="caution">
    <text evidence="12">The sequence shown here is derived from an EMBL/GenBank/DDBJ whole genome shotgun (WGS) entry which is preliminary data.</text>
</comment>
<comment type="subcellular location">
    <subcellularLocation>
        <location evidence="1">Nucleus</location>
    </subcellularLocation>
</comment>
<proteinExistence type="inferred from homology"/>
<organism evidence="12 13">
    <name type="scientific">Dimorphilus gyrociliatus</name>
    <dbReference type="NCBI Taxonomy" id="2664684"/>
    <lineage>
        <taxon>Eukaryota</taxon>
        <taxon>Metazoa</taxon>
        <taxon>Spiralia</taxon>
        <taxon>Lophotrochozoa</taxon>
        <taxon>Annelida</taxon>
        <taxon>Polychaeta</taxon>
        <taxon>Polychaeta incertae sedis</taxon>
        <taxon>Dinophilidae</taxon>
        <taxon>Dimorphilus</taxon>
    </lineage>
</organism>
<keyword evidence="13" id="KW-1185">Reference proteome</keyword>
<dbReference type="InterPro" id="IPR021640">
    <property type="entry name" value="Mediator_Med28"/>
</dbReference>
<evidence type="ECO:0000256" key="9">
    <source>
        <dbReference type="ARBA" id="ARBA00031964"/>
    </source>
</evidence>
<dbReference type="Pfam" id="PF11594">
    <property type="entry name" value="Med28"/>
    <property type="match status" value="1"/>
</dbReference>
<evidence type="ECO:0000256" key="1">
    <source>
        <dbReference type="ARBA" id="ARBA00004123"/>
    </source>
</evidence>
<gene>
    <name evidence="12" type="ORF">DGYR_LOCUS5557</name>
</gene>
<evidence type="ECO:0000256" key="2">
    <source>
        <dbReference type="ARBA" id="ARBA00005571"/>
    </source>
</evidence>
<comment type="similarity">
    <text evidence="2">Belongs to the Mediator complex subunit 28 family.</text>
</comment>
<name>A0A7I8VL62_9ANNE</name>
<keyword evidence="7" id="KW-0804">Transcription</keyword>
<evidence type="ECO:0000313" key="13">
    <source>
        <dbReference type="Proteomes" id="UP000549394"/>
    </source>
</evidence>
<evidence type="ECO:0000256" key="11">
    <source>
        <dbReference type="SAM" id="MobiDB-lite"/>
    </source>
</evidence>
<keyword evidence="8" id="KW-0539">Nucleus</keyword>